<protein>
    <recommendedName>
        <fullName evidence="4">DUF1294 domain-containing protein</fullName>
    </recommendedName>
</protein>
<keyword evidence="3" id="KW-1185">Reference proteome</keyword>
<feature type="transmembrane region" description="Helical" evidence="1">
    <location>
        <begin position="20"/>
        <end position="39"/>
    </location>
</feature>
<keyword evidence="1" id="KW-1133">Transmembrane helix</keyword>
<reference evidence="2 3" key="1">
    <citation type="submission" date="2014-12" db="EMBL/GenBank/DDBJ databases">
        <title>Draft genome sequences of 29 type strains of Enterococci.</title>
        <authorList>
            <person name="Zhong Z."/>
            <person name="Sun Z."/>
            <person name="Liu W."/>
            <person name="Zhang W."/>
            <person name="Zhang H."/>
        </authorList>
    </citation>
    <scope>NUCLEOTIDE SEQUENCE [LARGE SCALE GENOMIC DNA]</scope>
    <source>
        <strain evidence="2 3">DSM 17690</strain>
    </source>
</reference>
<dbReference type="InterPro" id="IPR012156">
    <property type="entry name" value="Cold_shock_CspA"/>
</dbReference>
<evidence type="ECO:0000313" key="3">
    <source>
        <dbReference type="Proteomes" id="UP000182149"/>
    </source>
</evidence>
<proteinExistence type="predicted"/>
<comment type="caution">
    <text evidence="2">The sequence shown here is derived from an EMBL/GenBank/DDBJ whole genome shotgun (WGS) entry which is preliminary data.</text>
</comment>
<keyword evidence="1" id="KW-0472">Membrane</keyword>
<gene>
    <name evidence="2" type="ORF">RU93_GL001654</name>
</gene>
<dbReference type="Pfam" id="PF06961">
    <property type="entry name" value="DUF1294"/>
    <property type="match status" value="1"/>
</dbReference>
<evidence type="ECO:0000313" key="2">
    <source>
        <dbReference type="EMBL" id="OJG11167.1"/>
    </source>
</evidence>
<dbReference type="PIRSF" id="PIRSF002599">
    <property type="entry name" value="Cold_shock_A"/>
    <property type="match status" value="1"/>
</dbReference>
<dbReference type="EMBL" id="JXKD01000004">
    <property type="protein sequence ID" value="OJG11167.1"/>
    <property type="molecule type" value="Genomic_DNA"/>
</dbReference>
<sequence>MYRDKAKAIKGAWRIQEKTLFIVALCGGAIGIFIGSHLFRHKTQKKRFKYGIPLILLLQLIIVSAMFFYS</sequence>
<keyword evidence="1" id="KW-0812">Transmembrane</keyword>
<feature type="transmembrane region" description="Helical" evidence="1">
    <location>
        <begin position="51"/>
        <end position="69"/>
    </location>
</feature>
<organism evidence="2 3">
    <name type="scientific">Enterococcus aquimarinus</name>
    <dbReference type="NCBI Taxonomy" id="328396"/>
    <lineage>
        <taxon>Bacteria</taxon>
        <taxon>Bacillati</taxon>
        <taxon>Bacillota</taxon>
        <taxon>Bacilli</taxon>
        <taxon>Lactobacillales</taxon>
        <taxon>Enterococcaceae</taxon>
        <taxon>Enterococcus</taxon>
    </lineage>
</organism>
<accession>A0A1L8QUJ5</accession>
<dbReference type="Proteomes" id="UP000182149">
    <property type="component" value="Unassembled WGS sequence"/>
</dbReference>
<dbReference type="InterPro" id="IPR010718">
    <property type="entry name" value="DUF1294"/>
</dbReference>
<dbReference type="AlphaFoldDB" id="A0A1L8QUJ5"/>
<name>A0A1L8QUJ5_9ENTE</name>
<evidence type="ECO:0000256" key="1">
    <source>
        <dbReference type="SAM" id="Phobius"/>
    </source>
</evidence>
<evidence type="ECO:0008006" key="4">
    <source>
        <dbReference type="Google" id="ProtNLM"/>
    </source>
</evidence>
<dbReference type="GO" id="GO:0003676">
    <property type="term" value="F:nucleic acid binding"/>
    <property type="evidence" value="ECO:0007669"/>
    <property type="project" value="InterPro"/>
</dbReference>
<dbReference type="OrthoDB" id="1698854at2"/>